<keyword evidence="7" id="KW-1185">Reference proteome</keyword>
<evidence type="ECO:0000313" key="7">
    <source>
        <dbReference type="Proteomes" id="UP001234178"/>
    </source>
</evidence>
<comment type="caution">
    <text evidence="6">The sequence shown here is derived from an EMBL/GenBank/DDBJ whole genome shotgun (WGS) entry which is preliminary data.</text>
</comment>
<gene>
    <name evidence="6" type="ORF">OUZ56_014653</name>
</gene>
<dbReference type="Pfam" id="PF08395">
    <property type="entry name" value="7tm_7"/>
    <property type="match status" value="1"/>
</dbReference>
<evidence type="ECO:0000256" key="5">
    <source>
        <dbReference type="ARBA" id="ARBA00023136"/>
    </source>
</evidence>
<keyword evidence="2" id="KW-1003">Cell membrane</keyword>
<reference evidence="6 7" key="1">
    <citation type="journal article" date="2023" name="Nucleic Acids Res.">
        <title>The hologenome of Daphnia magna reveals possible DNA methylation and microbiome-mediated evolution of the host genome.</title>
        <authorList>
            <person name="Chaturvedi A."/>
            <person name="Li X."/>
            <person name="Dhandapani V."/>
            <person name="Marshall H."/>
            <person name="Kissane S."/>
            <person name="Cuenca-Cambronero M."/>
            <person name="Asole G."/>
            <person name="Calvet F."/>
            <person name="Ruiz-Romero M."/>
            <person name="Marangio P."/>
            <person name="Guigo R."/>
            <person name="Rago D."/>
            <person name="Mirbahai L."/>
            <person name="Eastwood N."/>
            <person name="Colbourne J.K."/>
            <person name="Zhou J."/>
            <person name="Mallon E."/>
            <person name="Orsini L."/>
        </authorList>
    </citation>
    <scope>NUCLEOTIDE SEQUENCE [LARGE SCALE GENOMIC DNA]</scope>
    <source>
        <strain evidence="6">LRV0_1</strain>
    </source>
</reference>
<evidence type="ECO:0000256" key="1">
    <source>
        <dbReference type="ARBA" id="ARBA00004651"/>
    </source>
</evidence>
<evidence type="ECO:0000256" key="2">
    <source>
        <dbReference type="ARBA" id="ARBA00022475"/>
    </source>
</evidence>
<comment type="subcellular location">
    <subcellularLocation>
        <location evidence="1">Cell membrane</location>
        <topology evidence="1">Multi-pass membrane protein</topology>
    </subcellularLocation>
</comment>
<evidence type="ECO:0000256" key="4">
    <source>
        <dbReference type="ARBA" id="ARBA00022989"/>
    </source>
</evidence>
<sequence>MCSFADRVSNKAGDVIRQLLQFKYADKPLAGNQMEMEFLLTQMAQTIPQISANGYFNISKKLLPQVFGAALTYFFILYEFKASENTTPLN</sequence>
<accession>A0ABR0AKE7</accession>
<keyword evidence="3" id="KW-0812">Transmembrane</keyword>
<protein>
    <submittedName>
        <fullName evidence="6">Uncharacterized protein</fullName>
    </submittedName>
</protein>
<evidence type="ECO:0000313" key="6">
    <source>
        <dbReference type="EMBL" id="KAK4025592.1"/>
    </source>
</evidence>
<keyword evidence="5" id="KW-0472">Membrane</keyword>
<name>A0ABR0AKE7_9CRUS</name>
<organism evidence="6 7">
    <name type="scientific">Daphnia magna</name>
    <dbReference type="NCBI Taxonomy" id="35525"/>
    <lineage>
        <taxon>Eukaryota</taxon>
        <taxon>Metazoa</taxon>
        <taxon>Ecdysozoa</taxon>
        <taxon>Arthropoda</taxon>
        <taxon>Crustacea</taxon>
        <taxon>Branchiopoda</taxon>
        <taxon>Diplostraca</taxon>
        <taxon>Cladocera</taxon>
        <taxon>Anomopoda</taxon>
        <taxon>Daphniidae</taxon>
        <taxon>Daphnia</taxon>
    </lineage>
</organism>
<keyword evidence="4" id="KW-1133">Transmembrane helix</keyword>
<dbReference type="EMBL" id="JAOYFB010000038">
    <property type="protein sequence ID" value="KAK4025592.1"/>
    <property type="molecule type" value="Genomic_DNA"/>
</dbReference>
<dbReference type="InterPro" id="IPR013604">
    <property type="entry name" value="7TM_chemorcpt"/>
</dbReference>
<proteinExistence type="predicted"/>
<evidence type="ECO:0000256" key="3">
    <source>
        <dbReference type="ARBA" id="ARBA00022692"/>
    </source>
</evidence>
<dbReference type="Proteomes" id="UP001234178">
    <property type="component" value="Unassembled WGS sequence"/>
</dbReference>